<evidence type="ECO:0000313" key="2">
    <source>
        <dbReference type="Proteomes" id="UP000261764"/>
    </source>
</evidence>
<dbReference type="RefSeq" id="WP_343251321.1">
    <property type="nucleotide sequence ID" value="NZ_HG937516.1"/>
</dbReference>
<reference evidence="1 2" key="1">
    <citation type="journal article" date="2015" name="Clin. Infect. Dis.">
        <title>Genomic Investigations unmask Mycoplasma amphoriforme, a new respiratory pathogen.</title>
        <authorList>
            <person name="Gillespie S.H."/>
            <person name="Ling C.L."/>
            <person name="Oravcova K."/>
            <person name="Pinheiro M."/>
            <person name="Wells L."/>
            <person name="Bryant J.M."/>
            <person name="McHugh T.D."/>
            <person name="Bebear C."/>
            <person name="Webster D."/>
            <person name="Harris S.R."/>
            <person name="Seth-Smith H.M."/>
            <person name="Thomson N.R."/>
        </authorList>
    </citation>
    <scope>NUCLEOTIDE SEQUENCE [LARGE SCALE GENOMIC DNA]</scope>
    <source>
        <strain evidence="1 2">A39</strain>
    </source>
</reference>
<evidence type="ECO:0000313" key="1">
    <source>
        <dbReference type="EMBL" id="CDN40690.1"/>
    </source>
</evidence>
<protein>
    <submittedName>
        <fullName evidence="1">Uncharacterized protein</fullName>
    </submittedName>
</protein>
<proteinExistence type="predicted"/>
<dbReference type="Proteomes" id="UP000261764">
    <property type="component" value="Chromosome I"/>
</dbReference>
<sequence length="126" mass="15133">MADNKQSYVPKIQWKIKIENEWMKFVEKYQKSQEGHDQDDSTEYRAFYSEMVEHILSLNKTTPEKYALKDEDKKILDELLKTWKAGSEISFDPIGLANAAKRGKVQRHFKEYQQTIEWEKFFKSEF</sequence>
<name>A0A292III0_9MOLU</name>
<accession>A0A292III0</accession>
<keyword evidence="2" id="KW-1185">Reference proteome</keyword>
<organism evidence="1 2">
    <name type="scientific">Mycoplasma amphoriforme A39</name>
    <dbReference type="NCBI Taxonomy" id="572419"/>
    <lineage>
        <taxon>Bacteria</taxon>
        <taxon>Bacillati</taxon>
        <taxon>Mycoplasmatota</taxon>
        <taxon>Mollicutes</taxon>
        <taxon>Mycoplasmataceae</taxon>
        <taxon>Mycoplasma</taxon>
    </lineage>
</organism>
<dbReference type="KEGG" id="mamp:MAMA39_05730"/>
<gene>
    <name evidence="1" type="ORF">MAMA39_05730</name>
</gene>
<dbReference type="AlphaFoldDB" id="A0A292III0"/>
<dbReference type="EMBL" id="HG937516">
    <property type="protein sequence ID" value="CDN40690.1"/>
    <property type="molecule type" value="Genomic_DNA"/>
</dbReference>